<feature type="repeat" description="WD" evidence="1">
    <location>
        <begin position="148"/>
        <end position="183"/>
    </location>
</feature>
<dbReference type="InParanoid" id="A0A2P6N707"/>
<dbReference type="PROSITE" id="PS50082">
    <property type="entry name" value="WD_REPEATS_2"/>
    <property type="match status" value="1"/>
</dbReference>
<dbReference type="InterPro" id="IPR042411">
    <property type="entry name" value="WDR27"/>
</dbReference>
<dbReference type="InterPro" id="IPR001680">
    <property type="entry name" value="WD40_rpt"/>
</dbReference>
<dbReference type="Gene3D" id="2.130.10.10">
    <property type="entry name" value="YVTN repeat-like/Quinoprotein amine dehydrogenase"/>
    <property type="match status" value="1"/>
</dbReference>
<accession>A0A2P6N707</accession>
<dbReference type="SUPFAM" id="SSF117289">
    <property type="entry name" value="Nucleoporin domain"/>
    <property type="match status" value="1"/>
</dbReference>
<evidence type="ECO:0000256" key="1">
    <source>
        <dbReference type="PROSITE-ProRule" id="PRU00221"/>
    </source>
</evidence>
<dbReference type="Proteomes" id="UP000241769">
    <property type="component" value="Unassembled WGS sequence"/>
</dbReference>
<sequence length="183" mass="19897">MPPKATLGATRTTCCSIEKTTRTISANSEFVVYTQQNDRASSIEQQLHTSLLSLDGYFSEEITALSVGPIQYASPLLAASNEAIYYWRSLNQMLSDDVKTNGSEILLMQPGVAVQFVTFDPEASMAAVCCGKSVLIFELEHCKMISQLEGHTQSTTTAAFLPGMTQILVTCSEDRTIKVAAVQ</sequence>
<dbReference type="EMBL" id="MDYQ01000173">
    <property type="protein sequence ID" value="PRP79723.1"/>
    <property type="molecule type" value="Genomic_DNA"/>
</dbReference>
<dbReference type="PANTHER" id="PTHR44525">
    <property type="entry name" value="WD REPEAT-CONTAINING PROTEIN 27"/>
    <property type="match status" value="1"/>
</dbReference>
<evidence type="ECO:0000313" key="3">
    <source>
        <dbReference type="Proteomes" id="UP000241769"/>
    </source>
</evidence>
<dbReference type="PANTHER" id="PTHR44525:SF1">
    <property type="entry name" value="WD REPEAT-CONTAINING PROTEIN 27"/>
    <property type="match status" value="1"/>
</dbReference>
<dbReference type="SMART" id="SM00320">
    <property type="entry name" value="WD40"/>
    <property type="match status" value="1"/>
</dbReference>
<dbReference type="AlphaFoldDB" id="A0A2P6N707"/>
<reference evidence="2 3" key="1">
    <citation type="journal article" date="2018" name="Genome Biol. Evol.">
        <title>Multiple Roots of Fruiting Body Formation in Amoebozoa.</title>
        <authorList>
            <person name="Hillmann F."/>
            <person name="Forbes G."/>
            <person name="Novohradska S."/>
            <person name="Ferling I."/>
            <person name="Riege K."/>
            <person name="Groth M."/>
            <person name="Westermann M."/>
            <person name="Marz M."/>
            <person name="Spaller T."/>
            <person name="Winckler T."/>
            <person name="Schaap P."/>
            <person name="Glockner G."/>
        </authorList>
    </citation>
    <scope>NUCLEOTIDE SEQUENCE [LARGE SCALE GENOMIC DNA]</scope>
    <source>
        <strain evidence="2 3">Jena</strain>
    </source>
</reference>
<keyword evidence="1" id="KW-0853">WD repeat</keyword>
<keyword evidence="3" id="KW-1185">Reference proteome</keyword>
<gene>
    <name evidence="2" type="ORF">PROFUN_12657</name>
</gene>
<protein>
    <submittedName>
        <fullName evidence="2">Uncharacterized protein</fullName>
    </submittedName>
</protein>
<dbReference type="InterPro" id="IPR015943">
    <property type="entry name" value="WD40/YVTN_repeat-like_dom_sf"/>
</dbReference>
<comment type="caution">
    <text evidence="2">The sequence shown here is derived from an EMBL/GenBank/DDBJ whole genome shotgun (WGS) entry which is preliminary data.</text>
</comment>
<evidence type="ECO:0000313" key="2">
    <source>
        <dbReference type="EMBL" id="PRP79723.1"/>
    </source>
</evidence>
<organism evidence="2 3">
    <name type="scientific">Planoprotostelium fungivorum</name>
    <dbReference type="NCBI Taxonomy" id="1890364"/>
    <lineage>
        <taxon>Eukaryota</taxon>
        <taxon>Amoebozoa</taxon>
        <taxon>Evosea</taxon>
        <taxon>Variosea</taxon>
        <taxon>Cavosteliida</taxon>
        <taxon>Cavosteliaceae</taxon>
        <taxon>Planoprotostelium</taxon>
    </lineage>
</organism>
<name>A0A2P6N707_9EUKA</name>
<dbReference type="PROSITE" id="PS50294">
    <property type="entry name" value="WD_REPEATS_REGION"/>
    <property type="match status" value="1"/>
</dbReference>
<proteinExistence type="predicted"/>
<dbReference type="Pfam" id="PF00400">
    <property type="entry name" value="WD40"/>
    <property type="match status" value="1"/>
</dbReference>